<dbReference type="EMBL" id="MU151224">
    <property type="protein sequence ID" value="KAF9446893.1"/>
    <property type="molecule type" value="Genomic_DNA"/>
</dbReference>
<accession>A0A9P5X9F2</accession>
<dbReference type="Pfam" id="PF13460">
    <property type="entry name" value="NAD_binding_10"/>
    <property type="match status" value="1"/>
</dbReference>
<evidence type="ECO:0000313" key="4">
    <source>
        <dbReference type="EMBL" id="KAF9446893.1"/>
    </source>
</evidence>
<proteinExistence type="inferred from homology"/>
<dbReference type="Proteomes" id="UP000807342">
    <property type="component" value="Unassembled WGS sequence"/>
</dbReference>
<dbReference type="InterPro" id="IPR016040">
    <property type="entry name" value="NAD(P)-bd_dom"/>
</dbReference>
<evidence type="ECO:0000256" key="1">
    <source>
        <dbReference type="ARBA" id="ARBA00004450"/>
    </source>
</evidence>
<keyword evidence="5" id="KW-1185">Reference proteome</keyword>
<reference evidence="4" key="1">
    <citation type="submission" date="2020-11" db="EMBL/GenBank/DDBJ databases">
        <authorList>
            <consortium name="DOE Joint Genome Institute"/>
            <person name="Ahrendt S."/>
            <person name="Riley R."/>
            <person name="Andreopoulos W."/>
            <person name="Labutti K."/>
            <person name="Pangilinan J."/>
            <person name="Ruiz-Duenas F.J."/>
            <person name="Barrasa J.M."/>
            <person name="Sanchez-Garcia M."/>
            <person name="Camarero S."/>
            <person name="Miyauchi S."/>
            <person name="Serrano A."/>
            <person name="Linde D."/>
            <person name="Babiker R."/>
            <person name="Drula E."/>
            <person name="Ayuso-Fernandez I."/>
            <person name="Pacheco R."/>
            <person name="Padilla G."/>
            <person name="Ferreira P."/>
            <person name="Barriuso J."/>
            <person name="Kellner H."/>
            <person name="Castanera R."/>
            <person name="Alfaro M."/>
            <person name="Ramirez L."/>
            <person name="Pisabarro A.G."/>
            <person name="Kuo A."/>
            <person name="Tritt A."/>
            <person name="Lipzen A."/>
            <person name="He G."/>
            <person name="Yan M."/>
            <person name="Ng V."/>
            <person name="Cullen D."/>
            <person name="Martin F."/>
            <person name="Rosso M.-N."/>
            <person name="Henrissat B."/>
            <person name="Hibbett D."/>
            <person name="Martinez A.T."/>
            <person name="Grigoriev I.V."/>
        </authorList>
    </citation>
    <scope>NUCLEOTIDE SEQUENCE</scope>
    <source>
        <strain evidence="4">MF-IS2</strain>
    </source>
</reference>
<dbReference type="InterPro" id="IPR036291">
    <property type="entry name" value="NAD(P)-bd_dom_sf"/>
</dbReference>
<gene>
    <name evidence="4" type="ORF">P691DRAFT_732389</name>
</gene>
<comment type="subcellular location">
    <subcellularLocation>
        <location evidence="1">Mitochondrion outer membrane</location>
        <topology evidence="1">Peripheral membrane protein</topology>
    </subcellularLocation>
</comment>
<evidence type="ECO:0000313" key="5">
    <source>
        <dbReference type="Proteomes" id="UP000807342"/>
    </source>
</evidence>
<dbReference type="AlphaFoldDB" id="A0A9P5X9F2"/>
<evidence type="ECO:0000256" key="2">
    <source>
        <dbReference type="ARBA" id="ARBA00006617"/>
    </source>
</evidence>
<evidence type="ECO:0000259" key="3">
    <source>
        <dbReference type="Pfam" id="PF13460"/>
    </source>
</evidence>
<dbReference type="PANTHER" id="PTHR14097:SF7">
    <property type="entry name" value="OXIDOREDUCTASE HTATIP2"/>
    <property type="match status" value="1"/>
</dbReference>
<sequence>MPVNPRSALIIGATGQTGRVLLRELLASPQFTKVGEYGRSVTSASDITVGKDKLEQKVINFDKLEEAGLPDGRWDVVYITLGTTSKLAGSAAAFEKIDRDYVINAAKAAKVHDLHQRVVYLSSGGANPSSSFLYPRSKGQTEIGLAGLGYSDTVIFRPGLLAGAQRKDSRIAEQLFGYVTGALSHFSKSVEIQIPVLASAIYRAGILGSNALPANAEASAVNKDDVNFTVIPNSGAIALGSAKEI</sequence>
<dbReference type="PANTHER" id="PTHR14097">
    <property type="entry name" value="OXIDOREDUCTASE HTATIP2"/>
    <property type="match status" value="1"/>
</dbReference>
<dbReference type="GO" id="GO:0051170">
    <property type="term" value="P:import into nucleus"/>
    <property type="evidence" value="ECO:0007669"/>
    <property type="project" value="TreeGrafter"/>
</dbReference>
<name>A0A9P5X9F2_9AGAR</name>
<comment type="similarity">
    <text evidence="2">Belongs to the FMP52 family.</text>
</comment>
<dbReference type="OrthoDB" id="430436at2759"/>
<comment type="caution">
    <text evidence="4">The sequence shown here is derived from an EMBL/GenBank/DDBJ whole genome shotgun (WGS) entry which is preliminary data.</text>
</comment>
<protein>
    <recommendedName>
        <fullName evidence="3">NAD(P)-binding domain-containing protein</fullName>
    </recommendedName>
</protein>
<organism evidence="4 5">
    <name type="scientific">Macrolepiota fuliginosa MF-IS2</name>
    <dbReference type="NCBI Taxonomy" id="1400762"/>
    <lineage>
        <taxon>Eukaryota</taxon>
        <taxon>Fungi</taxon>
        <taxon>Dikarya</taxon>
        <taxon>Basidiomycota</taxon>
        <taxon>Agaricomycotina</taxon>
        <taxon>Agaricomycetes</taxon>
        <taxon>Agaricomycetidae</taxon>
        <taxon>Agaricales</taxon>
        <taxon>Agaricineae</taxon>
        <taxon>Agaricaceae</taxon>
        <taxon>Macrolepiota</taxon>
    </lineage>
</organism>
<dbReference type="Gene3D" id="3.40.50.720">
    <property type="entry name" value="NAD(P)-binding Rossmann-like Domain"/>
    <property type="match status" value="1"/>
</dbReference>
<dbReference type="GO" id="GO:0005741">
    <property type="term" value="C:mitochondrial outer membrane"/>
    <property type="evidence" value="ECO:0007669"/>
    <property type="project" value="UniProtKB-SubCell"/>
</dbReference>
<dbReference type="SUPFAM" id="SSF51735">
    <property type="entry name" value="NAD(P)-binding Rossmann-fold domains"/>
    <property type="match status" value="1"/>
</dbReference>
<feature type="domain" description="NAD(P)-binding" evidence="3">
    <location>
        <begin position="12"/>
        <end position="129"/>
    </location>
</feature>